<dbReference type="InterPro" id="IPR035906">
    <property type="entry name" value="MetI-like_sf"/>
</dbReference>
<feature type="transmembrane region" description="Helical" evidence="7">
    <location>
        <begin position="85"/>
        <end position="108"/>
    </location>
</feature>
<dbReference type="Pfam" id="PF00528">
    <property type="entry name" value="BPD_transp_1"/>
    <property type="match status" value="1"/>
</dbReference>
<sequence length="258" mass="28277">MKLTTISSAFVFVLALFILLIISAGFLLTDMRSIISLFKDGNFIKAVIFGLKTSLLATFFSAFLGIPSGYYLARKKSILSRILDSLFDIPLIIPPLIVGVLLLTFFNISAVSRVIEVVFTFTGAVIAQFFISFPFTVKASKNAFEMIPPVYERIAMTLGASRFRSFYDTTFKLAFNGIMGGLILSWLRSLGEFGATLMVGGGIAGMTANIPINIYLNMTEGNFQKGLAASVLVVVFAFLCVLVLKLVFSRKVYNVEAE</sequence>
<evidence type="ECO:0000256" key="3">
    <source>
        <dbReference type="ARBA" id="ARBA00022475"/>
    </source>
</evidence>
<dbReference type="RefSeq" id="WP_303701673.1">
    <property type="nucleotide sequence ID" value="NZ_VSIV01000259.1"/>
</dbReference>
<dbReference type="Gene3D" id="1.10.3720.10">
    <property type="entry name" value="MetI-like"/>
    <property type="match status" value="1"/>
</dbReference>
<dbReference type="GO" id="GO:0005886">
    <property type="term" value="C:plasma membrane"/>
    <property type="evidence" value="ECO:0007669"/>
    <property type="project" value="UniProtKB-SubCell"/>
</dbReference>
<dbReference type="AlphaFoldDB" id="A0A5D0MLJ0"/>
<evidence type="ECO:0000256" key="6">
    <source>
        <dbReference type="ARBA" id="ARBA00023136"/>
    </source>
</evidence>
<keyword evidence="3" id="KW-1003">Cell membrane</keyword>
<protein>
    <submittedName>
        <fullName evidence="9">ABC transporter permease subunit</fullName>
    </submittedName>
</protein>
<feature type="transmembrane region" description="Helical" evidence="7">
    <location>
        <begin position="227"/>
        <end position="248"/>
    </location>
</feature>
<dbReference type="EMBL" id="VSIV01000259">
    <property type="protein sequence ID" value="TYB32805.1"/>
    <property type="molecule type" value="Genomic_DNA"/>
</dbReference>
<dbReference type="Proteomes" id="UP000323337">
    <property type="component" value="Unassembled WGS sequence"/>
</dbReference>
<dbReference type="CDD" id="cd06261">
    <property type="entry name" value="TM_PBP2"/>
    <property type="match status" value="1"/>
</dbReference>
<dbReference type="PROSITE" id="PS50928">
    <property type="entry name" value="ABC_TM1"/>
    <property type="match status" value="1"/>
</dbReference>
<dbReference type="PANTHER" id="PTHR30183:SF3">
    <property type="entry name" value="MOLYBDENUM TRANSPORT SYSTEM PERMEASE PROTEIN MODB"/>
    <property type="match status" value="1"/>
</dbReference>
<evidence type="ECO:0000313" key="10">
    <source>
        <dbReference type="Proteomes" id="UP000323337"/>
    </source>
</evidence>
<evidence type="ECO:0000259" key="8">
    <source>
        <dbReference type="PROSITE" id="PS50928"/>
    </source>
</evidence>
<feature type="transmembrane region" description="Helical" evidence="7">
    <location>
        <begin position="114"/>
        <end position="137"/>
    </location>
</feature>
<organism evidence="9 10">
    <name type="scientific">Flexistipes sinusarabici</name>
    <dbReference type="NCBI Taxonomy" id="2352"/>
    <lineage>
        <taxon>Bacteria</taxon>
        <taxon>Pseudomonadati</taxon>
        <taxon>Deferribacterota</taxon>
        <taxon>Deferribacteres</taxon>
        <taxon>Deferribacterales</taxon>
        <taxon>Flexistipitaceae</taxon>
        <taxon>Flexistipes</taxon>
    </lineage>
</organism>
<reference evidence="9 10" key="1">
    <citation type="submission" date="2019-08" db="EMBL/GenBank/DDBJ databases">
        <title>Genomic characterization of a novel candidate phylum (ARYD3) from a high temperature, high salinity tertiary oil reservoir in north central Oklahoma, USA.</title>
        <authorList>
            <person name="Youssef N.H."/>
            <person name="Yadav A."/>
            <person name="Elshahed M.S."/>
        </authorList>
    </citation>
    <scope>NUCLEOTIDE SEQUENCE [LARGE SCALE GENOMIC DNA]</scope>
    <source>
        <strain evidence="9">ARYD1</strain>
    </source>
</reference>
<dbReference type="InterPro" id="IPR000515">
    <property type="entry name" value="MetI-like"/>
</dbReference>
<feature type="transmembrane region" description="Helical" evidence="7">
    <location>
        <begin position="193"/>
        <end position="215"/>
    </location>
</feature>
<dbReference type="PANTHER" id="PTHR30183">
    <property type="entry name" value="MOLYBDENUM TRANSPORT SYSTEM PERMEASE PROTEIN MODB"/>
    <property type="match status" value="1"/>
</dbReference>
<feature type="transmembrane region" description="Helical" evidence="7">
    <location>
        <begin position="170"/>
        <end position="187"/>
    </location>
</feature>
<dbReference type="SUPFAM" id="SSF161098">
    <property type="entry name" value="MetI-like"/>
    <property type="match status" value="1"/>
</dbReference>
<proteinExistence type="inferred from homology"/>
<comment type="subcellular location">
    <subcellularLocation>
        <location evidence="1 7">Cell membrane</location>
        <topology evidence="1 7">Multi-pass membrane protein</topology>
    </subcellularLocation>
</comment>
<evidence type="ECO:0000313" key="9">
    <source>
        <dbReference type="EMBL" id="TYB32805.1"/>
    </source>
</evidence>
<name>A0A5D0MLJ0_FLESI</name>
<evidence type="ECO:0000256" key="4">
    <source>
        <dbReference type="ARBA" id="ARBA00022692"/>
    </source>
</evidence>
<feature type="transmembrane region" description="Helical" evidence="7">
    <location>
        <begin position="9"/>
        <end position="28"/>
    </location>
</feature>
<keyword evidence="6 7" id="KW-0472">Membrane</keyword>
<comment type="caution">
    <text evidence="9">The sequence shown here is derived from an EMBL/GenBank/DDBJ whole genome shotgun (WGS) entry which is preliminary data.</text>
</comment>
<accession>A0A5D0MLJ0</accession>
<keyword evidence="5 7" id="KW-1133">Transmembrane helix</keyword>
<evidence type="ECO:0000256" key="1">
    <source>
        <dbReference type="ARBA" id="ARBA00004651"/>
    </source>
</evidence>
<evidence type="ECO:0000256" key="2">
    <source>
        <dbReference type="ARBA" id="ARBA00022448"/>
    </source>
</evidence>
<gene>
    <name evidence="9" type="ORF">FXF49_09575</name>
</gene>
<evidence type="ECO:0000256" key="7">
    <source>
        <dbReference type="RuleBase" id="RU363032"/>
    </source>
</evidence>
<evidence type="ECO:0000256" key="5">
    <source>
        <dbReference type="ARBA" id="ARBA00022989"/>
    </source>
</evidence>
<comment type="similarity">
    <text evidence="7">Belongs to the binding-protein-dependent transport system permease family.</text>
</comment>
<feature type="domain" description="ABC transmembrane type-1" evidence="8">
    <location>
        <begin position="47"/>
        <end position="244"/>
    </location>
</feature>
<keyword evidence="4 7" id="KW-0812">Transmembrane</keyword>
<feature type="transmembrane region" description="Helical" evidence="7">
    <location>
        <begin position="48"/>
        <end position="73"/>
    </location>
</feature>
<dbReference type="GO" id="GO:0055085">
    <property type="term" value="P:transmembrane transport"/>
    <property type="evidence" value="ECO:0007669"/>
    <property type="project" value="InterPro"/>
</dbReference>
<keyword evidence="2 7" id="KW-0813">Transport</keyword>